<dbReference type="OrthoDB" id="191037at2759"/>
<organism evidence="2 3">
    <name type="scientific">Ooceraea biroi</name>
    <name type="common">Clonal raider ant</name>
    <name type="synonym">Cerapachys biroi</name>
    <dbReference type="NCBI Taxonomy" id="2015173"/>
    <lineage>
        <taxon>Eukaryota</taxon>
        <taxon>Metazoa</taxon>
        <taxon>Ecdysozoa</taxon>
        <taxon>Arthropoda</taxon>
        <taxon>Hexapoda</taxon>
        <taxon>Insecta</taxon>
        <taxon>Pterygota</taxon>
        <taxon>Neoptera</taxon>
        <taxon>Endopterygota</taxon>
        <taxon>Hymenoptera</taxon>
        <taxon>Apocrita</taxon>
        <taxon>Aculeata</taxon>
        <taxon>Formicoidea</taxon>
        <taxon>Formicidae</taxon>
        <taxon>Dorylinae</taxon>
        <taxon>Ooceraea</taxon>
    </lineage>
</organism>
<dbReference type="AlphaFoldDB" id="A0A3L8DS50"/>
<evidence type="ECO:0000259" key="1">
    <source>
        <dbReference type="SMART" id="SM00587"/>
    </source>
</evidence>
<name>A0A3L8DS50_OOCBI</name>
<evidence type="ECO:0000313" key="3">
    <source>
        <dbReference type="Proteomes" id="UP000279307"/>
    </source>
</evidence>
<feature type="domain" description="CHK kinase-like" evidence="1">
    <location>
        <begin position="142"/>
        <end position="329"/>
    </location>
</feature>
<dbReference type="EMBL" id="QOIP01000005">
    <property type="protein sequence ID" value="RLU22689.1"/>
    <property type="molecule type" value="Genomic_DNA"/>
</dbReference>
<dbReference type="InterPro" id="IPR004119">
    <property type="entry name" value="EcKL"/>
</dbReference>
<dbReference type="PANTHER" id="PTHR11012:SF30">
    <property type="entry name" value="PROTEIN KINASE-LIKE DOMAIN-CONTAINING"/>
    <property type="match status" value="1"/>
</dbReference>
<dbReference type="SUPFAM" id="SSF56112">
    <property type="entry name" value="Protein kinase-like (PK-like)"/>
    <property type="match status" value="1"/>
</dbReference>
<gene>
    <name evidence="2" type="ORF">DMN91_004967</name>
</gene>
<dbReference type="InterPro" id="IPR011009">
    <property type="entry name" value="Kinase-like_dom_sf"/>
</dbReference>
<proteinExistence type="predicted"/>
<dbReference type="SMART" id="SM00587">
    <property type="entry name" value="CHK"/>
    <property type="match status" value="1"/>
</dbReference>
<dbReference type="PANTHER" id="PTHR11012">
    <property type="entry name" value="PROTEIN KINASE-LIKE DOMAIN-CONTAINING"/>
    <property type="match status" value="1"/>
</dbReference>
<accession>A0A3L8DS50</accession>
<evidence type="ECO:0000313" key="2">
    <source>
        <dbReference type="EMBL" id="RLU22689.1"/>
    </source>
</evidence>
<dbReference type="Proteomes" id="UP000279307">
    <property type="component" value="Chromosome 5"/>
</dbReference>
<comment type="caution">
    <text evidence="2">The sequence shown here is derived from an EMBL/GenBank/DDBJ whole genome shotgun (WGS) entry which is preliminary data.</text>
</comment>
<dbReference type="Pfam" id="PF02958">
    <property type="entry name" value="EcKL"/>
    <property type="match status" value="1"/>
</dbReference>
<dbReference type="InterPro" id="IPR015897">
    <property type="entry name" value="CHK_kinase-like"/>
</dbReference>
<sequence length="375" mass="44047">MDLETTWSELFKSFESEPEFKCIDCYSCRFVKNLLLSKELFTDSEIQQYNRINVEHSTLYRSSGNIVLHVVISSKCRQKNDVHCIVKLAKKEEPVSLLELRKIDSSLKWEALLCNVMHLFSDDIFPKFHFVDVGENNNQPIIILEDLTKRGYKPLKYKLSEQYLERCMILLAVFHANTFRLQKKNDVLFSTLCELWKRNDEYIIKQRKEQIRAFLESSIMTTLDDTLKKRIKQKLKKVECLKTEIASTIIHGCFTRSKVFMKDDIKYGFGIGDIKLIDFDAIQYDSPSIDFGRIFLTNLPNEDNVSKLERYFCSMMDAYLERFKCTYPEMNSTLVKQEIIHNLILSYINLSYLEKGAISNHISILHMFNKIGSFD</sequence>
<protein>
    <recommendedName>
        <fullName evidence="1">CHK kinase-like domain-containing protein</fullName>
    </recommendedName>
</protein>
<reference evidence="2 3" key="1">
    <citation type="journal article" date="2018" name="Genome Res.">
        <title>The genomic architecture and molecular evolution of ant odorant receptors.</title>
        <authorList>
            <person name="McKenzie S.K."/>
            <person name="Kronauer D.J.C."/>
        </authorList>
    </citation>
    <scope>NUCLEOTIDE SEQUENCE [LARGE SCALE GENOMIC DNA]</scope>
    <source>
        <strain evidence="2">Clonal line C1</strain>
    </source>
</reference>